<accession>A0A9D4VAL7</accession>
<feature type="region of interest" description="Disordered" evidence="1">
    <location>
        <begin position="190"/>
        <end position="209"/>
    </location>
</feature>
<protein>
    <submittedName>
        <fullName evidence="2">Uncharacterized protein</fullName>
    </submittedName>
</protein>
<name>A0A9D4VAL7_ADICA</name>
<reference evidence="2" key="1">
    <citation type="submission" date="2021-01" db="EMBL/GenBank/DDBJ databases">
        <title>Adiantum capillus-veneris genome.</title>
        <authorList>
            <person name="Fang Y."/>
            <person name="Liao Q."/>
        </authorList>
    </citation>
    <scope>NUCLEOTIDE SEQUENCE</scope>
    <source>
        <strain evidence="2">H3</strain>
        <tissue evidence="2">Leaf</tissue>
    </source>
</reference>
<gene>
    <name evidence="2" type="ORF">GOP47_0002436</name>
</gene>
<sequence>MDMPSSLTGLPSNAFCLALEGRELMLPVVEFGLDWAKHAHPLDWEGKHYRGEIVSYNTRKNIFKCIFDGDSILYMLSWDSIQSYIIRGEHTPVDADTAIAFDDGDNISLAEFLASKKREYGCSNVCPSVDPCIANDVVATACDEDHMMQVMDAMDAFTMHAFTMHAMSTHVEPIYDEQLYAKGQCLSTHAPVESRRGRPPKRKVFGRGRPKAQHIEVDFGCHATSEDVELHVTTHKAGTSHAHGKGYKLGKKRGKVQKPLVEKGPPSYFREEDDSGDEHASVGEEEE</sequence>
<feature type="region of interest" description="Disordered" evidence="1">
    <location>
        <begin position="235"/>
        <end position="287"/>
    </location>
</feature>
<dbReference type="Proteomes" id="UP000886520">
    <property type="component" value="Chromosome 3"/>
</dbReference>
<proteinExistence type="predicted"/>
<organism evidence="2 3">
    <name type="scientific">Adiantum capillus-veneris</name>
    <name type="common">Maidenhair fern</name>
    <dbReference type="NCBI Taxonomy" id="13818"/>
    <lineage>
        <taxon>Eukaryota</taxon>
        <taxon>Viridiplantae</taxon>
        <taxon>Streptophyta</taxon>
        <taxon>Embryophyta</taxon>
        <taxon>Tracheophyta</taxon>
        <taxon>Polypodiopsida</taxon>
        <taxon>Polypodiidae</taxon>
        <taxon>Polypodiales</taxon>
        <taxon>Pteridineae</taxon>
        <taxon>Pteridaceae</taxon>
        <taxon>Vittarioideae</taxon>
        <taxon>Adiantum</taxon>
    </lineage>
</organism>
<evidence type="ECO:0000256" key="1">
    <source>
        <dbReference type="SAM" id="MobiDB-lite"/>
    </source>
</evidence>
<evidence type="ECO:0000313" key="2">
    <source>
        <dbReference type="EMBL" id="KAI5082693.1"/>
    </source>
</evidence>
<comment type="caution">
    <text evidence="2">The sequence shown here is derived from an EMBL/GenBank/DDBJ whole genome shotgun (WGS) entry which is preliminary data.</text>
</comment>
<dbReference type="AlphaFoldDB" id="A0A9D4VAL7"/>
<feature type="compositionally biased region" description="Basic residues" evidence="1">
    <location>
        <begin position="242"/>
        <end position="256"/>
    </location>
</feature>
<evidence type="ECO:0000313" key="3">
    <source>
        <dbReference type="Proteomes" id="UP000886520"/>
    </source>
</evidence>
<feature type="compositionally biased region" description="Basic and acidic residues" evidence="1">
    <location>
        <begin position="277"/>
        <end position="287"/>
    </location>
</feature>
<dbReference type="OrthoDB" id="1990355at2759"/>
<keyword evidence="3" id="KW-1185">Reference proteome</keyword>
<dbReference type="EMBL" id="JABFUD020000002">
    <property type="protein sequence ID" value="KAI5082693.1"/>
    <property type="molecule type" value="Genomic_DNA"/>
</dbReference>
<feature type="compositionally biased region" description="Basic residues" evidence="1">
    <location>
        <begin position="197"/>
        <end position="209"/>
    </location>
</feature>